<dbReference type="FunFam" id="2.130.10.10:FF:001422">
    <property type="entry name" value="Putative rna polymerase ii elongator complex subunit elp2 wd repeat superfamily"/>
    <property type="match status" value="1"/>
</dbReference>
<dbReference type="Proteomes" id="UP000694542">
    <property type="component" value="Chromosome 7"/>
</dbReference>
<feature type="compositionally biased region" description="Basic residues" evidence="14">
    <location>
        <begin position="170"/>
        <end position="187"/>
    </location>
</feature>
<dbReference type="OrthoDB" id="27911at2759"/>
<feature type="compositionally biased region" description="Gly residues" evidence="14">
    <location>
        <begin position="130"/>
        <end position="140"/>
    </location>
</feature>
<evidence type="ECO:0000256" key="14">
    <source>
        <dbReference type="SAM" id="MobiDB-lite"/>
    </source>
</evidence>
<dbReference type="CDD" id="cd00200">
    <property type="entry name" value="WD40"/>
    <property type="match status" value="1"/>
</dbReference>
<dbReference type="GO" id="GO:0000993">
    <property type="term" value="F:RNA polymerase II complex binding"/>
    <property type="evidence" value="ECO:0007669"/>
    <property type="project" value="Ensembl"/>
</dbReference>
<evidence type="ECO:0000256" key="11">
    <source>
        <dbReference type="ARBA" id="ARBA00063137"/>
    </source>
</evidence>
<evidence type="ECO:0000313" key="18">
    <source>
        <dbReference type="Proteomes" id="UP000694542"/>
    </source>
</evidence>
<keyword evidence="10" id="KW-0539">Nucleus</keyword>
<evidence type="ECO:0000256" key="3">
    <source>
        <dbReference type="ARBA" id="ARBA00005043"/>
    </source>
</evidence>
<evidence type="ECO:0000256" key="5">
    <source>
        <dbReference type="ARBA" id="ARBA00020267"/>
    </source>
</evidence>
<reference evidence="16" key="2">
    <citation type="submission" date="2018-10" db="EMBL/GenBank/DDBJ databases">
        <title>De novo assembly of a Great Dane genome.</title>
        <authorList>
            <person name="Kidd J.M."/>
            <person name="Pendleton A.L."/>
            <person name="Shen F."/>
            <person name="Emery S."/>
        </authorList>
    </citation>
    <scope>NUCLEOTIDE SEQUENCE [LARGE SCALE GENOMIC DNA]</scope>
    <source>
        <strain evidence="16">Great Dane</strain>
    </source>
</reference>
<organism evidence="16 18">
    <name type="scientific">Canis lupus familiaris</name>
    <name type="common">Dog</name>
    <name type="synonym">Canis familiaris</name>
    <dbReference type="NCBI Taxonomy" id="9615"/>
    <lineage>
        <taxon>Eukaryota</taxon>
        <taxon>Metazoa</taxon>
        <taxon>Chordata</taxon>
        <taxon>Craniata</taxon>
        <taxon>Vertebrata</taxon>
        <taxon>Euteleostomi</taxon>
        <taxon>Mammalia</taxon>
        <taxon>Eutheria</taxon>
        <taxon>Laurasiatheria</taxon>
        <taxon>Carnivora</taxon>
        <taxon>Caniformia</taxon>
        <taxon>Canidae</taxon>
        <taxon>Canis</taxon>
    </lineage>
</organism>
<comment type="subunit">
    <text evidence="11">Component of the elongator complex which consists of ELP1, ELP2, ELP3, ELP4, ELP5 and ELP6. Interacts with STAT3 and JAKs.</text>
</comment>
<dbReference type="Ensembl" id="ENSCAFT00000090865.2">
    <property type="protein sequence ID" value="ENSCAFP00000046478.2"/>
    <property type="gene ID" value="ENSCAFG00000017840.5"/>
</dbReference>
<evidence type="ECO:0000256" key="13">
    <source>
        <dbReference type="PROSITE-ProRule" id="PRU00221"/>
    </source>
</evidence>
<dbReference type="InterPro" id="IPR001680">
    <property type="entry name" value="WD40_rpt"/>
</dbReference>
<dbReference type="InterPro" id="IPR011041">
    <property type="entry name" value="Quinoprot_gluc/sorb_DH_b-prop"/>
</dbReference>
<dbReference type="FunFam" id="2.130.10.10:FF:000575">
    <property type="entry name" value="Elongator acetyltransferase complex subunit 2"/>
    <property type="match status" value="1"/>
</dbReference>
<protein>
    <recommendedName>
        <fullName evidence="5">Elongator complex protein 2</fullName>
    </recommendedName>
    <alternativeName>
        <fullName evidence="12">STAT3-interacting protein 1</fullName>
    </alternativeName>
</protein>
<comment type="similarity">
    <text evidence="4">Belongs to the WD repeat ELP2 family.</text>
</comment>
<dbReference type="GO" id="GO:0019901">
    <property type="term" value="F:protein kinase binding"/>
    <property type="evidence" value="ECO:0007669"/>
    <property type="project" value="Ensembl"/>
</dbReference>
<dbReference type="Ensembl" id="ENSCAFT00040015785.1">
    <property type="protein sequence ID" value="ENSCAFP00040013688.1"/>
    <property type="gene ID" value="ENSCAFG00040008434.1"/>
</dbReference>
<feature type="compositionally biased region" description="Low complexity" evidence="14">
    <location>
        <begin position="33"/>
        <end position="42"/>
    </location>
</feature>
<keyword evidence="9" id="KW-0677">Repeat</keyword>
<evidence type="ECO:0000313" key="17">
    <source>
        <dbReference type="Proteomes" id="UP000002254"/>
    </source>
</evidence>
<reference evidence="15 17" key="1">
    <citation type="journal article" date="2005" name="Nature">
        <title>Genome sequence, comparative analysis and haplotype structure of the domestic dog.</title>
        <authorList>
            <consortium name="Broad Sequencing Platform"/>
            <person name="Lindblad-Toh K."/>
            <person name="Wade C.M."/>
            <person name="Mikkelsen T.S."/>
            <person name="Karlsson E.K."/>
            <person name="Jaffe D.B."/>
            <person name="Kamal M."/>
            <person name="Clamp M."/>
            <person name="Chang J.L."/>
            <person name="Kulbokas E.J. III"/>
            <person name="Zody M.C."/>
            <person name="Mauceli E."/>
            <person name="Xie X."/>
            <person name="Breen M."/>
            <person name="Wayne R.K."/>
            <person name="Ostrander E.A."/>
            <person name="Ponting C.P."/>
            <person name="Galibert F."/>
            <person name="Smith D.R."/>
            <person name="DeJong P.J."/>
            <person name="Kirkness E."/>
            <person name="Alvarez P."/>
            <person name="Biagi T."/>
            <person name="Brockman W."/>
            <person name="Butler J."/>
            <person name="Chin C.W."/>
            <person name="Cook A."/>
            <person name="Cuff J."/>
            <person name="Daly M.J."/>
            <person name="DeCaprio D."/>
            <person name="Gnerre S."/>
            <person name="Grabherr M."/>
            <person name="Kellis M."/>
            <person name="Kleber M."/>
            <person name="Bardeleben C."/>
            <person name="Goodstadt L."/>
            <person name="Heger A."/>
            <person name="Hitte C."/>
            <person name="Kim L."/>
            <person name="Koepfli K.P."/>
            <person name="Parker H.G."/>
            <person name="Pollinger J.P."/>
            <person name="Searle S.M."/>
            <person name="Sutter N.B."/>
            <person name="Thomas R."/>
            <person name="Webber C."/>
            <person name="Baldwin J."/>
            <person name="Abebe A."/>
            <person name="Abouelleil A."/>
            <person name="Aftuck L."/>
            <person name="Ait-Zahra M."/>
            <person name="Aldredge T."/>
            <person name="Allen N."/>
            <person name="An P."/>
            <person name="Anderson S."/>
            <person name="Antoine C."/>
            <person name="Arachchi H."/>
            <person name="Aslam A."/>
            <person name="Ayotte L."/>
            <person name="Bachantsang P."/>
            <person name="Barry A."/>
            <person name="Bayul T."/>
            <person name="Benamara M."/>
            <person name="Berlin A."/>
            <person name="Bessette D."/>
            <person name="Blitshteyn B."/>
            <person name="Bloom T."/>
            <person name="Blye J."/>
            <person name="Boguslavskiy L."/>
            <person name="Bonnet C."/>
            <person name="Boukhgalter B."/>
            <person name="Brown A."/>
            <person name="Cahill P."/>
            <person name="Calixte N."/>
            <person name="Camarata J."/>
            <person name="Cheshatsang Y."/>
            <person name="Chu J."/>
            <person name="Citroen M."/>
            <person name="Collymore A."/>
            <person name="Cooke P."/>
            <person name="Dawoe T."/>
            <person name="Daza R."/>
            <person name="Decktor K."/>
            <person name="DeGray S."/>
            <person name="Dhargay N."/>
            <person name="Dooley K."/>
            <person name="Dooley K."/>
            <person name="Dorje P."/>
            <person name="Dorjee K."/>
            <person name="Dorris L."/>
            <person name="Duffey N."/>
            <person name="Dupes A."/>
            <person name="Egbiremolen O."/>
            <person name="Elong R."/>
            <person name="Falk J."/>
            <person name="Farina A."/>
            <person name="Faro S."/>
            <person name="Ferguson D."/>
            <person name="Ferreira P."/>
            <person name="Fisher S."/>
            <person name="FitzGerald M."/>
            <person name="Foley K."/>
            <person name="Foley C."/>
            <person name="Franke A."/>
            <person name="Friedrich D."/>
            <person name="Gage D."/>
            <person name="Garber M."/>
            <person name="Gearin G."/>
            <person name="Giannoukos G."/>
            <person name="Goode T."/>
            <person name="Goyette A."/>
            <person name="Graham J."/>
            <person name="Grandbois E."/>
            <person name="Gyaltsen K."/>
            <person name="Hafez N."/>
            <person name="Hagopian D."/>
            <person name="Hagos B."/>
            <person name="Hall J."/>
            <person name="Healy C."/>
            <person name="Hegarty R."/>
            <person name="Honan T."/>
            <person name="Horn A."/>
            <person name="Houde N."/>
            <person name="Hughes L."/>
            <person name="Hunnicutt L."/>
            <person name="Husby M."/>
            <person name="Jester B."/>
            <person name="Jones C."/>
            <person name="Kamat A."/>
            <person name="Kanga B."/>
            <person name="Kells C."/>
            <person name="Khazanovich D."/>
            <person name="Kieu A.C."/>
            <person name="Kisner P."/>
            <person name="Kumar M."/>
            <person name="Lance K."/>
            <person name="Landers T."/>
            <person name="Lara M."/>
            <person name="Lee W."/>
            <person name="Leger J.P."/>
            <person name="Lennon N."/>
            <person name="Leuper L."/>
            <person name="LeVine S."/>
            <person name="Liu J."/>
            <person name="Liu X."/>
            <person name="Lokyitsang Y."/>
            <person name="Lokyitsang T."/>
            <person name="Lui A."/>
            <person name="Macdonald J."/>
            <person name="Major J."/>
            <person name="Marabella R."/>
            <person name="Maru K."/>
            <person name="Matthews C."/>
            <person name="McDonough S."/>
            <person name="Mehta T."/>
            <person name="Meldrim J."/>
            <person name="Melnikov A."/>
            <person name="Meneus L."/>
            <person name="Mihalev A."/>
            <person name="Mihova T."/>
            <person name="Miller K."/>
            <person name="Mittelman R."/>
            <person name="Mlenga V."/>
            <person name="Mulrain L."/>
            <person name="Munson G."/>
            <person name="Navidi A."/>
            <person name="Naylor J."/>
            <person name="Nguyen T."/>
            <person name="Nguyen N."/>
            <person name="Nguyen C."/>
            <person name="Nguyen T."/>
            <person name="Nicol R."/>
            <person name="Norbu N."/>
            <person name="Norbu C."/>
            <person name="Novod N."/>
            <person name="Nyima T."/>
            <person name="Olandt P."/>
            <person name="O'Neill B."/>
            <person name="O'Neill K."/>
            <person name="Osman S."/>
            <person name="Oyono L."/>
            <person name="Patti C."/>
            <person name="Perrin D."/>
            <person name="Phunkhang P."/>
            <person name="Pierre F."/>
            <person name="Priest M."/>
            <person name="Rachupka A."/>
            <person name="Raghuraman S."/>
            <person name="Rameau R."/>
            <person name="Ray V."/>
            <person name="Raymond C."/>
            <person name="Rege F."/>
            <person name="Rise C."/>
            <person name="Rogers J."/>
            <person name="Rogov P."/>
            <person name="Sahalie J."/>
            <person name="Settipalli S."/>
            <person name="Sharpe T."/>
            <person name="Shea T."/>
            <person name="Sheehan M."/>
            <person name="Sherpa N."/>
            <person name="Shi J."/>
            <person name="Shih D."/>
            <person name="Sloan J."/>
            <person name="Smith C."/>
            <person name="Sparrow T."/>
            <person name="Stalker J."/>
            <person name="Stange-Thomann N."/>
            <person name="Stavropoulos S."/>
            <person name="Stone C."/>
            <person name="Stone S."/>
            <person name="Sykes S."/>
            <person name="Tchuinga P."/>
            <person name="Tenzing P."/>
            <person name="Tesfaye S."/>
            <person name="Thoulutsang D."/>
            <person name="Thoulutsang Y."/>
            <person name="Topham K."/>
            <person name="Topping I."/>
            <person name="Tsamla T."/>
            <person name="Vassiliev H."/>
            <person name="Venkataraman V."/>
            <person name="Vo A."/>
            <person name="Wangchuk T."/>
            <person name="Wangdi T."/>
            <person name="Weiand M."/>
            <person name="Wilkinson J."/>
            <person name="Wilson A."/>
            <person name="Yadav S."/>
            <person name="Yang S."/>
            <person name="Yang X."/>
            <person name="Young G."/>
            <person name="Yu Q."/>
            <person name="Zainoun J."/>
            <person name="Zembek L."/>
            <person name="Zimmer A."/>
            <person name="Lander E.S."/>
        </authorList>
    </citation>
    <scope>NUCLEOTIDE SEQUENCE [LARGE SCALE GENOMIC DNA]</scope>
    <source>
        <strain evidence="15">Boxer</strain>
    </source>
</reference>
<evidence type="ECO:0000313" key="15">
    <source>
        <dbReference type="Ensembl" id="ENSCAFP00000046478.2"/>
    </source>
</evidence>
<dbReference type="GO" id="GO:0005829">
    <property type="term" value="C:cytosol"/>
    <property type="evidence" value="ECO:0007669"/>
    <property type="project" value="Ensembl"/>
</dbReference>
<dbReference type="PANTHER" id="PTHR44111">
    <property type="entry name" value="ELONGATOR COMPLEX PROTEIN 2"/>
    <property type="match status" value="1"/>
</dbReference>
<dbReference type="PANTHER" id="PTHR44111:SF1">
    <property type="entry name" value="ELONGATOR COMPLEX PROTEIN 2"/>
    <property type="match status" value="1"/>
</dbReference>
<dbReference type="FunFam" id="2.130.10.10:FF:001021">
    <property type="entry name" value="Elongator acetyltransferase complex subunit 2"/>
    <property type="match status" value="1"/>
</dbReference>
<evidence type="ECO:0000256" key="7">
    <source>
        <dbReference type="ARBA" id="ARBA00022574"/>
    </source>
</evidence>
<dbReference type="AlphaFoldDB" id="A0A8C0QH42"/>
<sequence length="985" mass="108734">MTAGHAQCDPGPRPRAADPRVRLFAGARGLAAAGRGEGAVRAGPERRPQLAGGPPRLCPQAPPPRPGSLAVRGRGTFLSSTRAVAHGPRGKGPGYSSEALIPGTDAVLPRWVSARHGAASRAREARPTGAGRGGGPGGGRGRLRPAPGRLGNAVRVAPAREAAGREVPPRGRKCAPRSRPRPRRRHGSAGAGGVSRVLLPKPGAGSPELELRARRTFGLRHVLFRGAVRPSAPSTELVSGGSDNQVIHWEIENNQLLKAIHLQGHEGPVYAVHALYQRRASDVELHTLIVSAASDSTVRIWSVKGSEVMCLQTLNFGNGFTLALSLSYLPNTNVPILACGDDDCKIHLFVQQNDQFQKVLFLCGHEDWIRGVEWATFGRDLFLASCSQDCLIRIWRLYIKSTSLETQDDDNIKLKENTFTIENESVKIAFAITLETVLAGHENWVNAVHWQPSFYKDGILQQPMRLLSASMDKTMILWAPDEESGVWLEQVRVGEVGGNTLGFYDCQFNEDGSMIIAHAFHGALHLWKQNVTNPREWTPEIVISGHFDGVQDLMWDPQGEFIITVGTDQTTRLFAPWKRKDQSQVTWHEIARPQIHGYDLKCLAMINRFQFVSGADEKVLRVFSAPRNFVENFCAITGQSMNLVLYNQDSDLPEGATVPALGLSNKAVFQGDIASQPSDEEELLTSTSFEYQPVAFQPSILTEPPTEDHLLQNTLWPEVQKLYGHGYEIFCVACSNSKTLLASACKAAKKEHAAIILWNTTSWKQVQNLVFHSLTVTQMAFSPNDKFLLAVSRDRTWSLWKRQDTISPELDPVFSLFAFTNKVTAVHSRIIWSCDWSPDSKYFFTGSRDKKVVVWGECDSSDDSVEHSIGPCSSVLDVGGAVTAVSVCPLLNLSQRYIVAVGLECGKVCLYTWKKTDQVPEINDWTHCVETSQSQRHMLAIKKLCWKNCNGKTEQNEAEGTEWLHFASCGEDHTVKIYKVNRCVL</sequence>
<dbReference type="InterPro" id="IPR036322">
    <property type="entry name" value="WD40_repeat_dom_sf"/>
</dbReference>
<feature type="compositionally biased region" description="Pro residues" evidence="14">
    <location>
        <begin position="56"/>
        <end position="66"/>
    </location>
</feature>
<feature type="repeat" description="WD" evidence="13">
    <location>
        <begin position="543"/>
        <end position="574"/>
    </location>
</feature>
<evidence type="ECO:0000256" key="1">
    <source>
        <dbReference type="ARBA" id="ARBA00004123"/>
    </source>
</evidence>
<dbReference type="InterPro" id="IPR037289">
    <property type="entry name" value="Elp2"/>
</dbReference>
<evidence type="ECO:0000256" key="8">
    <source>
        <dbReference type="ARBA" id="ARBA00022694"/>
    </source>
</evidence>
<evidence type="ECO:0000256" key="4">
    <source>
        <dbReference type="ARBA" id="ARBA00005881"/>
    </source>
</evidence>
<feature type="repeat" description="WD" evidence="13">
    <location>
        <begin position="824"/>
        <end position="855"/>
    </location>
</feature>
<dbReference type="FunFam" id="2.130.10.10:FF:000679">
    <property type="entry name" value="Elongator acetyltransferase complex subunit 2"/>
    <property type="match status" value="1"/>
</dbReference>
<dbReference type="SUPFAM" id="SSF50952">
    <property type="entry name" value="Soluble quinoprotein glucose dehydrogenase"/>
    <property type="match status" value="1"/>
</dbReference>
<dbReference type="GO" id="GO:0033588">
    <property type="term" value="C:elongator holoenzyme complex"/>
    <property type="evidence" value="ECO:0007669"/>
    <property type="project" value="Ensembl"/>
</dbReference>
<dbReference type="Gene3D" id="2.130.10.10">
    <property type="entry name" value="YVTN repeat-like/Quinoprotein amine dehydrogenase"/>
    <property type="match status" value="3"/>
</dbReference>
<dbReference type="GO" id="GO:0008023">
    <property type="term" value="C:transcription elongation factor complex"/>
    <property type="evidence" value="ECO:0007669"/>
    <property type="project" value="Ensembl"/>
</dbReference>
<feature type="repeat" description="WD" evidence="13">
    <location>
        <begin position="288"/>
        <end position="311"/>
    </location>
</feature>
<keyword evidence="8" id="KW-0819">tRNA processing</keyword>
<dbReference type="PROSITE" id="PS50294">
    <property type="entry name" value="WD_REPEATS_REGION"/>
    <property type="match status" value="2"/>
</dbReference>
<dbReference type="SMART" id="SM00320">
    <property type="entry name" value="WD40"/>
    <property type="match status" value="12"/>
</dbReference>
<accession>A0A8C0QH42</accession>
<comment type="subcellular location">
    <subcellularLocation>
        <location evidence="2">Cytoplasm</location>
    </subcellularLocation>
    <subcellularLocation>
        <location evidence="1">Nucleus</location>
    </subcellularLocation>
</comment>
<dbReference type="FunFam" id="2.130.10.10:FF:000771">
    <property type="entry name" value="Elongator acetyltransferase complex subunit 2"/>
    <property type="match status" value="1"/>
</dbReference>
<reference evidence="16" key="3">
    <citation type="submission" date="2025-05" db="UniProtKB">
        <authorList>
            <consortium name="Ensembl"/>
        </authorList>
    </citation>
    <scope>IDENTIFICATION</scope>
</reference>
<keyword evidence="7 13" id="KW-0853">WD repeat</keyword>
<name>A0A8C0QH42_CANLF</name>
<gene>
    <name evidence="15" type="primary">ELP2</name>
</gene>
<dbReference type="GO" id="GO:0046425">
    <property type="term" value="P:regulation of receptor signaling pathway via JAK-STAT"/>
    <property type="evidence" value="ECO:0007669"/>
    <property type="project" value="Ensembl"/>
</dbReference>
<evidence type="ECO:0000256" key="6">
    <source>
        <dbReference type="ARBA" id="ARBA00022490"/>
    </source>
</evidence>
<dbReference type="UniPathway" id="UPA00988"/>
<feature type="repeat" description="WD" evidence="13">
    <location>
        <begin position="769"/>
        <end position="801"/>
    </location>
</feature>
<comment type="pathway">
    <text evidence="3">tRNA modification; 5-methoxycarbonylmethyl-2-thiouridine-tRNA biosynthesis.</text>
</comment>
<dbReference type="SUPFAM" id="SSF50978">
    <property type="entry name" value="WD40 repeat-like"/>
    <property type="match status" value="2"/>
</dbReference>
<dbReference type="Proteomes" id="UP000002254">
    <property type="component" value="Chromosome 7"/>
</dbReference>
<evidence type="ECO:0000313" key="16">
    <source>
        <dbReference type="Ensembl" id="ENSCAFP00040013688.1"/>
    </source>
</evidence>
<dbReference type="PROSITE" id="PS50082">
    <property type="entry name" value="WD_REPEATS_2"/>
    <property type="match status" value="4"/>
</dbReference>
<evidence type="ECO:0000256" key="10">
    <source>
        <dbReference type="ARBA" id="ARBA00023242"/>
    </source>
</evidence>
<evidence type="ECO:0000256" key="9">
    <source>
        <dbReference type="ARBA" id="ARBA00022737"/>
    </source>
</evidence>
<evidence type="ECO:0000256" key="12">
    <source>
        <dbReference type="ARBA" id="ARBA00077647"/>
    </source>
</evidence>
<feature type="region of interest" description="Disordered" evidence="14">
    <location>
        <begin position="117"/>
        <end position="207"/>
    </location>
</feature>
<proteinExistence type="inferred from homology"/>
<dbReference type="GO" id="GO:0002098">
    <property type="term" value="P:tRNA wobble uridine modification"/>
    <property type="evidence" value="ECO:0007669"/>
    <property type="project" value="InterPro"/>
</dbReference>
<feature type="region of interest" description="Disordered" evidence="14">
    <location>
        <begin position="33"/>
        <end position="68"/>
    </location>
</feature>
<dbReference type="Pfam" id="PF00400">
    <property type="entry name" value="WD40"/>
    <property type="match status" value="6"/>
</dbReference>
<keyword evidence="6" id="KW-0963">Cytoplasm</keyword>
<evidence type="ECO:0000256" key="2">
    <source>
        <dbReference type="ARBA" id="ARBA00004496"/>
    </source>
</evidence>
<dbReference type="InterPro" id="IPR015943">
    <property type="entry name" value="WD40/YVTN_repeat-like_dom_sf"/>
</dbReference>